<dbReference type="EMBL" id="CM023473">
    <property type="protein sequence ID" value="KAH7955158.1"/>
    <property type="molecule type" value="Genomic_DNA"/>
</dbReference>
<dbReference type="Proteomes" id="UP000821865">
    <property type="component" value="Chromosome 4"/>
</dbReference>
<organism evidence="1 2">
    <name type="scientific">Dermacentor silvarum</name>
    <name type="common">Tick</name>
    <dbReference type="NCBI Taxonomy" id="543639"/>
    <lineage>
        <taxon>Eukaryota</taxon>
        <taxon>Metazoa</taxon>
        <taxon>Ecdysozoa</taxon>
        <taxon>Arthropoda</taxon>
        <taxon>Chelicerata</taxon>
        <taxon>Arachnida</taxon>
        <taxon>Acari</taxon>
        <taxon>Parasitiformes</taxon>
        <taxon>Ixodida</taxon>
        <taxon>Ixodoidea</taxon>
        <taxon>Ixodidae</taxon>
        <taxon>Rhipicephalinae</taxon>
        <taxon>Dermacentor</taxon>
    </lineage>
</organism>
<comment type="caution">
    <text evidence="1">The sequence shown here is derived from an EMBL/GenBank/DDBJ whole genome shotgun (WGS) entry which is preliminary data.</text>
</comment>
<protein>
    <submittedName>
        <fullName evidence="1">Uncharacterized protein</fullName>
    </submittedName>
</protein>
<name>A0ACB8D108_DERSI</name>
<keyword evidence="2" id="KW-1185">Reference proteome</keyword>
<gene>
    <name evidence="1" type="ORF">HPB49_024952</name>
</gene>
<sequence>MEDPVENCPEDKAWACIQETADVPESFEEFVSADVDLMCSEELTDHAILEQVNGACALEDEPEEEEDDEDIAGQKVSAVEADEHLKALQRYCEHQEGL</sequence>
<reference evidence="1" key="1">
    <citation type="submission" date="2020-05" db="EMBL/GenBank/DDBJ databases">
        <title>Large-scale comparative analyses of tick genomes elucidate their genetic diversity and vector capacities.</title>
        <authorList>
            <person name="Jia N."/>
            <person name="Wang J."/>
            <person name="Shi W."/>
            <person name="Du L."/>
            <person name="Sun Y."/>
            <person name="Zhan W."/>
            <person name="Jiang J."/>
            <person name="Wang Q."/>
            <person name="Zhang B."/>
            <person name="Ji P."/>
            <person name="Sakyi L.B."/>
            <person name="Cui X."/>
            <person name="Yuan T."/>
            <person name="Jiang B."/>
            <person name="Yang W."/>
            <person name="Lam T.T.-Y."/>
            <person name="Chang Q."/>
            <person name="Ding S."/>
            <person name="Wang X."/>
            <person name="Zhu J."/>
            <person name="Ruan X."/>
            <person name="Zhao L."/>
            <person name="Wei J."/>
            <person name="Que T."/>
            <person name="Du C."/>
            <person name="Cheng J."/>
            <person name="Dai P."/>
            <person name="Han X."/>
            <person name="Huang E."/>
            <person name="Gao Y."/>
            <person name="Liu J."/>
            <person name="Shao H."/>
            <person name="Ye R."/>
            <person name="Li L."/>
            <person name="Wei W."/>
            <person name="Wang X."/>
            <person name="Wang C."/>
            <person name="Yang T."/>
            <person name="Huo Q."/>
            <person name="Li W."/>
            <person name="Guo W."/>
            <person name="Chen H."/>
            <person name="Zhou L."/>
            <person name="Ni X."/>
            <person name="Tian J."/>
            <person name="Zhou Y."/>
            <person name="Sheng Y."/>
            <person name="Liu T."/>
            <person name="Pan Y."/>
            <person name="Xia L."/>
            <person name="Li J."/>
            <person name="Zhao F."/>
            <person name="Cao W."/>
        </authorList>
    </citation>
    <scope>NUCLEOTIDE SEQUENCE</scope>
    <source>
        <strain evidence="1">Dsil-2018</strain>
    </source>
</reference>
<accession>A0ACB8D108</accession>
<proteinExistence type="predicted"/>
<evidence type="ECO:0000313" key="2">
    <source>
        <dbReference type="Proteomes" id="UP000821865"/>
    </source>
</evidence>
<evidence type="ECO:0000313" key="1">
    <source>
        <dbReference type="EMBL" id="KAH7955158.1"/>
    </source>
</evidence>